<reference evidence="1" key="1">
    <citation type="submission" date="2021-04" db="EMBL/GenBank/DDBJ databases">
        <title>Phylogenetic analysis of Acidobacteriaceae.</title>
        <authorList>
            <person name="Qiu L."/>
            <person name="Zhang Q."/>
        </authorList>
    </citation>
    <scope>NUCLEOTIDE SEQUENCE</scope>
    <source>
        <strain evidence="1">DSM 25168</strain>
    </source>
</reference>
<evidence type="ECO:0000313" key="2">
    <source>
        <dbReference type="Proteomes" id="UP001059380"/>
    </source>
</evidence>
<accession>A0A9J7BNF8</accession>
<dbReference type="RefSeq" id="WP_260791630.1">
    <property type="nucleotide sequence ID" value="NZ_CP093313.1"/>
</dbReference>
<proteinExistence type="predicted"/>
<organism evidence="1 2">
    <name type="scientific">Occallatibacter riparius</name>
    <dbReference type="NCBI Taxonomy" id="1002689"/>
    <lineage>
        <taxon>Bacteria</taxon>
        <taxon>Pseudomonadati</taxon>
        <taxon>Acidobacteriota</taxon>
        <taxon>Terriglobia</taxon>
        <taxon>Terriglobales</taxon>
        <taxon>Acidobacteriaceae</taxon>
        <taxon>Occallatibacter</taxon>
    </lineage>
</organism>
<dbReference type="EMBL" id="CP093313">
    <property type="protein sequence ID" value="UWZ82446.1"/>
    <property type="molecule type" value="Genomic_DNA"/>
</dbReference>
<dbReference type="AlphaFoldDB" id="A0A9J7BNF8"/>
<dbReference type="Proteomes" id="UP001059380">
    <property type="component" value="Chromosome"/>
</dbReference>
<name>A0A9J7BNF8_9BACT</name>
<gene>
    <name evidence="1" type="ORF">MOP44_17935</name>
</gene>
<dbReference type="KEGG" id="orp:MOP44_17935"/>
<evidence type="ECO:0000313" key="1">
    <source>
        <dbReference type="EMBL" id="UWZ82446.1"/>
    </source>
</evidence>
<protein>
    <submittedName>
        <fullName evidence="1">Uncharacterized protein</fullName>
    </submittedName>
</protein>
<keyword evidence="2" id="KW-1185">Reference proteome</keyword>
<sequence length="155" mass="15042">MGFKSFLSSVVHDAGHVFSFLGSAQGQSTISTVEGVATGVAAAVNPATGSQLQNVSSLINQGLREVVSVESAAAQAGTQSGTGAQKAAAVTAALAPNISAVLKSLGVAQPTSDQVQRVGQAVSTGIVGILNELPASTTAASTAAASTTPVAVATH</sequence>